<evidence type="ECO:0000256" key="6">
    <source>
        <dbReference type="ARBA" id="ARBA00023053"/>
    </source>
</evidence>
<keyword evidence="5 10" id="KW-1133">Transmembrane helix</keyword>
<feature type="transmembrane region" description="Helical" evidence="10">
    <location>
        <begin position="296"/>
        <end position="316"/>
    </location>
</feature>
<feature type="transmembrane region" description="Helical" evidence="10">
    <location>
        <begin position="111"/>
        <end position="130"/>
    </location>
</feature>
<reference evidence="13" key="1">
    <citation type="submission" date="2010-11" db="EMBL/GenBank/DDBJ databases">
        <title>The complete genome of Desulfurococcus mucosus DSM 2162.</title>
        <authorList>
            <consortium name="US DOE Joint Genome Institute (JGI-PGF)"/>
            <person name="Lucas S."/>
            <person name="Copeland A."/>
            <person name="Lapidus A."/>
            <person name="Bruce D."/>
            <person name="Goodwin L."/>
            <person name="Pitluck S."/>
            <person name="Kyrpides N."/>
            <person name="Mavromatis K."/>
            <person name="Pagani I."/>
            <person name="Ivanova N."/>
            <person name="Ovchinnikova G."/>
            <person name="Chertkov O."/>
            <person name="Held B."/>
            <person name="Brettin T."/>
            <person name="Detter J.C."/>
            <person name="Tapia R."/>
            <person name="Han C."/>
            <person name="Land M."/>
            <person name="Hauser L."/>
            <person name="Markowitz V."/>
            <person name="Cheng J.-F."/>
            <person name="Hugenholtz P."/>
            <person name="Woyke T."/>
            <person name="Wu D."/>
            <person name="Wirth R."/>
            <person name="Bilek Y."/>
            <person name="Hader T."/>
            <person name="Klenk H.-P."/>
            <person name="Eisen J.A."/>
        </authorList>
    </citation>
    <scope>NUCLEOTIDE SEQUENCE [LARGE SCALE GENOMIC DNA]</scope>
    <source>
        <strain evidence="13">ATCC 35584 / DSM 2162 / JCM 9187 / O7/1</strain>
    </source>
</reference>
<dbReference type="InterPro" id="IPR006153">
    <property type="entry name" value="Cation/H_exchanger_TM"/>
</dbReference>
<dbReference type="STRING" id="765177.Desmu_0850"/>
<comment type="subcellular location">
    <subcellularLocation>
        <location evidence="1">Membrane</location>
        <topology evidence="1">Multi-pass membrane protein</topology>
    </subcellularLocation>
</comment>
<evidence type="ECO:0000256" key="2">
    <source>
        <dbReference type="ARBA" id="ARBA00022448"/>
    </source>
</evidence>
<protein>
    <submittedName>
        <fullName evidence="12">Sodium/hydrogen exchanger</fullName>
    </submittedName>
</protein>
<feature type="transmembrane region" description="Helical" evidence="10">
    <location>
        <begin position="271"/>
        <end position="290"/>
    </location>
</feature>
<evidence type="ECO:0000256" key="7">
    <source>
        <dbReference type="ARBA" id="ARBA00023065"/>
    </source>
</evidence>
<dbReference type="GO" id="GO:0006814">
    <property type="term" value="P:sodium ion transport"/>
    <property type="evidence" value="ECO:0007669"/>
    <property type="project" value="UniProtKB-KW"/>
</dbReference>
<dbReference type="Gene3D" id="1.20.1530.20">
    <property type="match status" value="1"/>
</dbReference>
<feature type="transmembrane region" description="Helical" evidence="10">
    <location>
        <begin position="81"/>
        <end position="105"/>
    </location>
</feature>
<dbReference type="KEGG" id="dmu:Desmu_0850"/>
<evidence type="ECO:0000259" key="11">
    <source>
        <dbReference type="Pfam" id="PF00999"/>
    </source>
</evidence>
<organism evidence="12 13">
    <name type="scientific">Desulfurococcus mucosus (strain ATCC 35584 / DSM 2162 / JCM 9187 / O7/1)</name>
    <dbReference type="NCBI Taxonomy" id="765177"/>
    <lineage>
        <taxon>Archaea</taxon>
        <taxon>Thermoproteota</taxon>
        <taxon>Thermoprotei</taxon>
        <taxon>Desulfurococcales</taxon>
        <taxon>Desulfurococcaceae</taxon>
        <taxon>Desulfurococcus</taxon>
    </lineage>
</organism>
<dbReference type="Pfam" id="PF00999">
    <property type="entry name" value="Na_H_Exchanger"/>
    <property type="match status" value="1"/>
</dbReference>
<dbReference type="GO" id="GO:0016020">
    <property type="term" value="C:membrane"/>
    <property type="evidence" value="ECO:0007669"/>
    <property type="project" value="UniProtKB-SubCell"/>
</dbReference>
<feature type="domain" description="Cation/H+ exchanger transmembrane" evidence="11">
    <location>
        <begin position="11"/>
        <end position="378"/>
    </location>
</feature>
<gene>
    <name evidence="12" type="ordered locus">Desmu_0850</name>
</gene>
<dbReference type="InterPro" id="IPR038770">
    <property type="entry name" value="Na+/solute_symporter_sf"/>
</dbReference>
<dbReference type="eggNOG" id="arCOG01953">
    <property type="taxonomic scope" value="Archaea"/>
</dbReference>
<dbReference type="GO" id="GO:1902600">
    <property type="term" value="P:proton transmembrane transport"/>
    <property type="evidence" value="ECO:0007669"/>
    <property type="project" value="InterPro"/>
</dbReference>
<evidence type="ECO:0000256" key="4">
    <source>
        <dbReference type="ARBA" id="ARBA00022692"/>
    </source>
</evidence>
<sequence precursor="true">MNTLGYVFLGILLSKVVGHLLRRHSIGEVAGYLIVGIILGVTVGRDEYIHDLSLVSSIAAIFVVFYAGVTSSLEDVVENSASALAVSLTSVAVTVITVLAIVMYLGYSFETALLVALLLSNTATEMASMLVERLPLHVKSMLVSASFIDDLFMVLATSAYYMWRLTGHVNEALVSTVVALAATLVVFTLITRQRLILNPVFNYMSRNMAYFTDASLIMLSLLLLLAFESGMSYIIAAYLAGILVSGGLGMKDPMLRYRARVSDFTNILGSVIDGLFTPLFMLYVGLHIRISAVDPVLLAALLAAGIATKMLSYFAFLKARGEDTSVGVTAGFSMTGRGVLELTLLVKGFELGLVSVEVFNTIVAVALSTIVISVIAVSVMNRLLD</sequence>
<evidence type="ECO:0000313" key="12">
    <source>
        <dbReference type="EMBL" id="ADV65154.1"/>
    </source>
</evidence>
<proteinExistence type="predicted"/>
<feature type="transmembrane region" description="Helical" evidence="10">
    <location>
        <begin position="233"/>
        <end position="250"/>
    </location>
</feature>
<dbReference type="AlphaFoldDB" id="E8R9H8"/>
<dbReference type="EMBL" id="CP002363">
    <property type="protein sequence ID" value="ADV65154.1"/>
    <property type="molecule type" value="Genomic_DNA"/>
</dbReference>
<dbReference type="HOGENOM" id="CLU_716888_0_0_2"/>
<dbReference type="Proteomes" id="UP000001068">
    <property type="component" value="Chromosome"/>
</dbReference>
<evidence type="ECO:0000256" key="1">
    <source>
        <dbReference type="ARBA" id="ARBA00004141"/>
    </source>
</evidence>
<accession>E8R9H8</accession>
<keyword evidence="6" id="KW-0915">Sodium</keyword>
<evidence type="ECO:0000256" key="5">
    <source>
        <dbReference type="ARBA" id="ARBA00022989"/>
    </source>
</evidence>
<feature type="transmembrane region" description="Helical" evidence="10">
    <location>
        <begin position="358"/>
        <end position="380"/>
    </location>
</feature>
<reference evidence="12 13" key="2">
    <citation type="journal article" date="2011" name="Stand. Genomic Sci.">
        <title>Complete genome sequence of Desulfurococcus mucosus type strain (O7/1).</title>
        <authorList>
            <person name="Wirth R."/>
            <person name="Chertkov O."/>
            <person name="Held B."/>
            <person name="Lapidus A."/>
            <person name="Nolan M."/>
            <person name="Lucas S."/>
            <person name="Hammon N."/>
            <person name="Deshpande S."/>
            <person name="Cheng J.F."/>
            <person name="Tapia R."/>
            <person name="Han C."/>
            <person name="Goodwin L."/>
            <person name="Pitluck S."/>
            <person name="Liolios K."/>
            <person name="Ioanna P."/>
            <person name="Ivanova N."/>
            <person name="Mavromatis K."/>
            <person name="Mikhailova N."/>
            <person name="Pati A."/>
            <person name="Chen A."/>
            <person name="Palaniappan K."/>
            <person name="Land M."/>
            <person name="Hauser L."/>
            <person name="Chang Y.J."/>
            <person name="Jeffries C.D."/>
            <person name="Bilek Y."/>
            <person name="Hader T."/>
            <person name="Rohde M."/>
            <person name="Spring S."/>
            <person name="Sikorski J."/>
            <person name="Goker M."/>
            <person name="Woyke T."/>
            <person name="Bristow J."/>
            <person name="Eisen J.A."/>
            <person name="Markowitz V."/>
            <person name="Hugenholtz P."/>
            <person name="Kyrpides N.C."/>
            <person name="Klenk H.P."/>
        </authorList>
    </citation>
    <scope>NUCLEOTIDE SEQUENCE [LARGE SCALE GENOMIC DNA]</scope>
    <source>
        <strain evidence="13">ATCC 35584 / DSM 2162 / JCM 9187 / O7/1</strain>
    </source>
</reference>
<keyword evidence="2" id="KW-0813">Transport</keyword>
<dbReference type="OrthoDB" id="18975at2157"/>
<name>E8R9H8_DESM0</name>
<evidence type="ECO:0000256" key="8">
    <source>
        <dbReference type="ARBA" id="ARBA00023136"/>
    </source>
</evidence>
<dbReference type="PANTHER" id="PTHR43562">
    <property type="entry name" value="NAPA-TYPE SODIUM/HYDROGEN ANTIPORTER"/>
    <property type="match status" value="1"/>
</dbReference>
<feature type="transmembrane region" description="Helical" evidence="10">
    <location>
        <begin position="52"/>
        <end position="69"/>
    </location>
</feature>
<keyword evidence="9" id="KW-0739">Sodium transport</keyword>
<feature type="transmembrane region" description="Helical" evidence="10">
    <location>
        <begin position="169"/>
        <end position="190"/>
    </location>
</feature>
<keyword evidence="3" id="KW-0050">Antiport</keyword>
<evidence type="ECO:0000256" key="10">
    <source>
        <dbReference type="SAM" id="Phobius"/>
    </source>
</evidence>
<evidence type="ECO:0000256" key="9">
    <source>
        <dbReference type="ARBA" id="ARBA00023201"/>
    </source>
</evidence>
<feature type="transmembrane region" description="Helical" evidence="10">
    <location>
        <begin position="142"/>
        <end position="163"/>
    </location>
</feature>
<feature type="transmembrane region" description="Helical" evidence="10">
    <location>
        <begin position="210"/>
        <end position="227"/>
    </location>
</feature>
<dbReference type="GO" id="GO:0015297">
    <property type="term" value="F:antiporter activity"/>
    <property type="evidence" value="ECO:0007669"/>
    <property type="project" value="UniProtKB-KW"/>
</dbReference>
<keyword evidence="4 10" id="KW-0812">Transmembrane</keyword>
<keyword evidence="13" id="KW-1185">Reference proteome</keyword>
<dbReference type="PANTHER" id="PTHR43562:SF3">
    <property type="entry name" value="SODIUM ION_PROTON EXCHANGER (EUROFUNG)"/>
    <property type="match status" value="1"/>
</dbReference>
<keyword evidence="7" id="KW-0406">Ion transport</keyword>
<keyword evidence="8 10" id="KW-0472">Membrane</keyword>
<evidence type="ECO:0000256" key="3">
    <source>
        <dbReference type="ARBA" id="ARBA00022449"/>
    </source>
</evidence>
<evidence type="ECO:0000313" key="13">
    <source>
        <dbReference type="Proteomes" id="UP000001068"/>
    </source>
</evidence>
<feature type="transmembrane region" description="Helical" evidence="10">
    <location>
        <begin position="29"/>
        <end position="46"/>
    </location>
</feature>